<organism evidence="7 8">
    <name type="scientific">Paenibacillus aceti</name>
    <dbReference type="NCBI Taxonomy" id="1820010"/>
    <lineage>
        <taxon>Bacteria</taxon>
        <taxon>Bacillati</taxon>
        <taxon>Bacillota</taxon>
        <taxon>Bacilli</taxon>
        <taxon>Bacillales</taxon>
        <taxon>Paenibacillaceae</taxon>
        <taxon>Paenibacillus</taxon>
    </lineage>
</organism>
<evidence type="ECO:0000256" key="3">
    <source>
        <dbReference type="ARBA" id="ARBA00023163"/>
    </source>
</evidence>
<feature type="domain" description="Response regulatory" evidence="6">
    <location>
        <begin position="3"/>
        <end position="120"/>
    </location>
</feature>
<dbReference type="InterPro" id="IPR011006">
    <property type="entry name" value="CheY-like_superfamily"/>
</dbReference>
<evidence type="ECO:0000259" key="5">
    <source>
        <dbReference type="PROSITE" id="PS01124"/>
    </source>
</evidence>
<dbReference type="RefSeq" id="WP_120464873.1">
    <property type="nucleotide sequence ID" value="NZ_BMIW01000007.1"/>
</dbReference>
<feature type="modified residue" description="4-aspartylphosphate" evidence="4">
    <location>
        <position position="55"/>
    </location>
</feature>
<feature type="domain" description="HTH araC/xylS-type" evidence="5">
    <location>
        <begin position="251"/>
        <end position="349"/>
    </location>
</feature>
<dbReference type="CDD" id="cd17536">
    <property type="entry name" value="REC_YesN-like"/>
    <property type="match status" value="1"/>
</dbReference>
<dbReference type="SMART" id="SM00448">
    <property type="entry name" value="REC"/>
    <property type="match status" value="1"/>
</dbReference>
<evidence type="ECO:0000313" key="7">
    <source>
        <dbReference type="EMBL" id="GGF93524.1"/>
    </source>
</evidence>
<dbReference type="Proteomes" id="UP000608420">
    <property type="component" value="Unassembled WGS sequence"/>
</dbReference>
<comment type="caution">
    <text evidence="7">The sequence shown here is derived from an EMBL/GenBank/DDBJ whole genome shotgun (WGS) entry which is preliminary data.</text>
</comment>
<dbReference type="PROSITE" id="PS01124">
    <property type="entry name" value="HTH_ARAC_FAMILY_2"/>
    <property type="match status" value="1"/>
</dbReference>
<keyword evidence="3" id="KW-0804">Transcription</keyword>
<gene>
    <name evidence="7" type="ORF">GCM10010913_13850</name>
</gene>
<name>A0ABQ1VRS1_9BACL</name>
<dbReference type="Gene3D" id="1.10.10.60">
    <property type="entry name" value="Homeodomain-like"/>
    <property type="match status" value="2"/>
</dbReference>
<dbReference type="Pfam" id="PF00072">
    <property type="entry name" value="Response_reg"/>
    <property type="match status" value="1"/>
</dbReference>
<proteinExistence type="predicted"/>
<keyword evidence="8" id="KW-1185">Reference proteome</keyword>
<sequence>MTKVLVVDDDYLVRKGFIAMMPWKLHGMEVVGEAESAKKALEFMAGHPVDLLITDLHMPVMSGLELMREVRRLYSHIHMVVLTFHDKFDYIQEALRLGAIDYITKIELEDEKMDEVLRRIRERKGKEDVQQSFYGQLPSLEISLQASDEQKRAEALLSRWAEGNWTIDAEEWATLIDETLLLKPSPARLQDELTKGCEKWTLLTPNSYSSPDVDRMKTWEDWLAWIERFRTAVGSRIAEIPYAPEMIHCIVKAQAIIQDEFQSDITLPDIAKRVGMSRSYFSRCFRDITGQTFNDYTREVRMKHSEKLLRQTNKPIHWVAMESGYPNEKYFSKVFRNWAGMLPSEFRKL</sequence>
<accession>A0ABQ1VRS1</accession>
<dbReference type="PROSITE" id="PS50110">
    <property type="entry name" value="RESPONSE_REGULATORY"/>
    <property type="match status" value="1"/>
</dbReference>
<dbReference type="SUPFAM" id="SSF46689">
    <property type="entry name" value="Homeodomain-like"/>
    <property type="match status" value="2"/>
</dbReference>
<dbReference type="Gene3D" id="3.40.50.2300">
    <property type="match status" value="1"/>
</dbReference>
<evidence type="ECO:0000256" key="1">
    <source>
        <dbReference type="ARBA" id="ARBA00023015"/>
    </source>
</evidence>
<dbReference type="EMBL" id="BMIW01000007">
    <property type="protein sequence ID" value="GGF93524.1"/>
    <property type="molecule type" value="Genomic_DNA"/>
</dbReference>
<evidence type="ECO:0000256" key="2">
    <source>
        <dbReference type="ARBA" id="ARBA00023125"/>
    </source>
</evidence>
<evidence type="ECO:0008006" key="9">
    <source>
        <dbReference type="Google" id="ProtNLM"/>
    </source>
</evidence>
<dbReference type="Pfam" id="PF12833">
    <property type="entry name" value="HTH_18"/>
    <property type="match status" value="1"/>
</dbReference>
<protein>
    <recommendedName>
        <fullName evidence="9">DNA-binding response regulator</fullName>
    </recommendedName>
</protein>
<dbReference type="InterPro" id="IPR018062">
    <property type="entry name" value="HTH_AraC-typ_CS"/>
</dbReference>
<evidence type="ECO:0000259" key="6">
    <source>
        <dbReference type="PROSITE" id="PS50110"/>
    </source>
</evidence>
<reference evidence="8" key="1">
    <citation type="journal article" date="2019" name="Int. J. Syst. Evol. Microbiol.">
        <title>The Global Catalogue of Microorganisms (GCM) 10K type strain sequencing project: providing services to taxonomists for standard genome sequencing and annotation.</title>
        <authorList>
            <consortium name="The Broad Institute Genomics Platform"/>
            <consortium name="The Broad Institute Genome Sequencing Center for Infectious Disease"/>
            <person name="Wu L."/>
            <person name="Ma J."/>
        </authorList>
    </citation>
    <scope>NUCLEOTIDE SEQUENCE [LARGE SCALE GENOMIC DNA]</scope>
    <source>
        <strain evidence="8">CGMCC 1.15420</strain>
    </source>
</reference>
<dbReference type="InterPro" id="IPR001789">
    <property type="entry name" value="Sig_transdc_resp-reg_receiver"/>
</dbReference>
<keyword evidence="2" id="KW-0238">DNA-binding</keyword>
<evidence type="ECO:0000256" key="4">
    <source>
        <dbReference type="PROSITE-ProRule" id="PRU00169"/>
    </source>
</evidence>
<dbReference type="PANTHER" id="PTHR43280:SF2">
    <property type="entry name" value="HTH-TYPE TRANSCRIPTIONAL REGULATOR EXSA"/>
    <property type="match status" value="1"/>
</dbReference>
<dbReference type="SUPFAM" id="SSF52172">
    <property type="entry name" value="CheY-like"/>
    <property type="match status" value="1"/>
</dbReference>
<dbReference type="InterPro" id="IPR009057">
    <property type="entry name" value="Homeodomain-like_sf"/>
</dbReference>
<dbReference type="PANTHER" id="PTHR43280">
    <property type="entry name" value="ARAC-FAMILY TRANSCRIPTIONAL REGULATOR"/>
    <property type="match status" value="1"/>
</dbReference>
<keyword evidence="4" id="KW-0597">Phosphoprotein</keyword>
<dbReference type="SMART" id="SM00342">
    <property type="entry name" value="HTH_ARAC"/>
    <property type="match status" value="1"/>
</dbReference>
<evidence type="ECO:0000313" key="8">
    <source>
        <dbReference type="Proteomes" id="UP000608420"/>
    </source>
</evidence>
<dbReference type="PROSITE" id="PS00041">
    <property type="entry name" value="HTH_ARAC_FAMILY_1"/>
    <property type="match status" value="1"/>
</dbReference>
<dbReference type="InterPro" id="IPR018060">
    <property type="entry name" value="HTH_AraC"/>
</dbReference>
<keyword evidence="1" id="KW-0805">Transcription regulation</keyword>